<keyword evidence="2" id="KW-0663">Pyridoxal phosphate</keyword>
<comment type="caution">
    <text evidence="4">The sequence shown here is derived from an EMBL/GenBank/DDBJ whole genome shotgun (WGS) entry which is preliminary data.</text>
</comment>
<keyword evidence="5" id="KW-1185">Reference proteome</keyword>
<dbReference type="Gene3D" id="3.40.50.1100">
    <property type="match status" value="2"/>
</dbReference>
<sequence length="348" mass="37086">MDEVRKILAPVVDQLLKPFSHVAEAELPSVTAIHERYPGLARFRERLGDTPLIEVPSKPGGATILAKCEWGNPAGSVKDRVAYALVCEAIRRHGNRPAEDLRLVEYSGGNLGLALSYLCAEAEIPLRLVVASFTSESVLDTLRSRGTAVDIAPQEEGFLGTIRQAMRIADGDGSWQLLFQHLNPANLTMHQATTGTEIVRQLNGRKPHTWVAAIGTGGTLIGVLNMLRTVNPGVRAVGVTPAESPYGHGGAPATPRGLCGTGGLGYGLKQPFVKAYENDVAAHRQVSYPEALEGAAEFFSLTGTRIGTSASANWLVAREIAAQLPPDEVVVTLFADAGNPEQWEAVGT</sequence>
<dbReference type="InterPro" id="IPR001216">
    <property type="entry name" value="P-phosphate_BS"/>
</dbReference>
<dbReference type="PANTHER" id="PTHR10314">
    <property type="entry name" value="CYSTATHIONINE BETA-SYNTHASE"/>
    <property type="match status" value="1"/>
</dbReference>
<name>A0A542SXB3_9ACTN</name>
<dbReference type="Pfam" id="PF00291">
    <property type="entry name" value="PALP"/>
    <property type="match status" value="1"/>
</dbReference>
<evidence type="ECO:0000313" key="4">
    <source>
        <dbReference type="EMBL" id="TQK79242.1"/>
    </source>
</evidence>
<dbReference type="InterPro" id="IPR001926">
    <property type="entry name" value="TrpB-like_PALP"/>
</dbReference>
<dbReference type="Proteomes" id="UP000318103">
    <property type="component" value="Unassembled WGS sequence"/>
</dbReference>
<dbReference type="SUPFAM" id="SSF53686">
    <property type="entry name" value="Tryptophan synthase beta subunit-like PLP-dependent enzymes"/>
    <property type="match status" value="1"/>
</dbReference>
<comment type="cofactor">
    <cofactor evidence="1">
        <name>pyridoxal 5'-phosphate</name>
        <dbReference type="ChEBI" id="CHEBI:597326"/>
    </cofactor>
</comment>
<dbReference type="InterPro" id="IPR036052">
    <property type="entry name" value="TrpB-like_PALP_sf"/>
</dbReference>
<dbReference type="AlphaFoldDB" id="A0A542SXB3"/>
<proteinExistence type="predicted"/>
<evidence type="ECO:0000256" key="1">
    <source>
        <dbReference type="ARBA" id="ARBA00001933"/>
    </source>
</evidence>
<dbReference type="PROSITE" id="PS00901">
    <property type="entry name" value="CYS_SYNTHASE"/>
    <property type="match status" value="1"/>
</dbReference>
<organism evidence="4 5">
    <name type="scientific">Streptomyces puniciscabiei</name>
    <dbReference type="NCBI Taxonomy" id="164348"/>
    <lineage>
        <taxon>Bacteria</taxon>
        <taxon>Bacillati</taxon>
        <taxon>Actinomycetota</taxon>
        <taxon>Actinomycetes</taxon>
        <taxon>Kitasatosporales</taxon>
        <taxon>Streptomycetaceae</taxon>
        <taxon>Streptomyces</taxon>
    </lineage>
</organism>
<gene>
    <name evidence="4" type="ORF">FB563_8236</name>
</gene>
<dbReference type="OrthoDB" id="5176350at2"/>
<evidence type="ECO:0000313" key="5">
    <source>
        <dbReference type="Proteomes" id="UP000318103"/>
    </source>
</evidence>
<dbReference type="GO" id="GO:0016765">
    <property type="term" value="F:transferase activity, transferring alkyl or aryl (other than methyl) groups"/>
    <property type="evidence" value="ECO:0007669"/>
    <property type="project" value="UniProtKB-ARBA"/>
</dbReference>
<reference evidence="4 5" key="1">
    <citation type="submission" date="2019-06" db="EMBL/GenBank/DDBJ databases">
        <title>Sequencing the genomes of 1000 actinobacteria strains.</title>
        <authorList>
            <person name="Klenk H.-P."/>
        </authorList>
    </citation>
    <scope>NUCLEOTIDE SEQUENCE [LARGE SCALE GENOMIC DNA]</scope>
    <source>
        <strain evidence="4 5">DSM 41929</strain>
    </source>
</reference>
<feature type="domain" description="Tryptophan synthase beta chain-like PALP" evidence="3">
    <location>
        <begin position="47"/>
        <end position="335"/>
    </location>
</feature>
<protein>
    <submittedName>
        <fullName evidence="4">Cysteine synthase A</fullName>
    </submittedName>
</protein>
<dbReference type="RefSeq" id="WP_055705636.1">
    <property type="nucleotide sequence ID" value="NZ_JBPJFI010000003.1"/>
</dbReference>
<dbReference type="InterPro" id="IPR050214">
    <property type="entry name" value="Cys_Synth/Cystath_Beta-Synth"/>
</dbReference>
<accession>A0A542SXB3</accession>
<dbReference type="EMBL" id="VFNX01000007">
    <property type="protein sequence ID" value="TQK79242.1"/>
    <property type="molecule type" value="Genomic_DNA"/>
</dbReference>
<evidence type="ECO:0000256" key="2">
    <source>
        <dbReference type="ARBA" id="ARBA00022898"/>
    </source>
</evidence>
<dbReference type="GO" id="GO:0006535">
    <property type="term" value="P:cysteine biosynthetic process from serine"/>
    <property type="evidence" value="ECO:0007669"/>
    <property type="project" value="InterPro"/>
</dbReference>
<evidence type="ECO:0000259" key="3">
    <source>
        <dbReference type="Pfam" id="PF00291"/>
    </source>
</evidence>